<accession>A0A024TU42</accession>
<dbReference type="RefSeq" id="XP_008874397.1">
    <property type="nucleotide sequence ID" value="XM_008876175.1"/>
</dbReference>
<dbReference type="InterPro" id="IPR000331">
    <property type="entry name" value="Rap/Ran_GAP_dom"/>
</dbReference>
<evidence type="ECO:0000313" key="4">
    <source>
        <dbReference type="EMBL" id="ETV97151.1"/>
    </source>
</evidence>
<reference evidence="4" key="1">
    <citation type="submission" date="2013-12" db="EMBL/GenBank/DDBJ databases">
        <title>The Genome Sequence of Aphanomyces invadans NJM9701.</title>
        <authorList>
            <consortium name="The Broad Institute Genomics Platform"/>
            <person name="Russ C."/>
            <person name="Tyler B."/>
            <person name="van West P."/>
            <person name="Dieguez-Uribeondo J."/>
            <person name="Young S.K."/>
            <person name="Zeng Q."/>
            <person name="Gargeya S."/>
            <person name="Fitzgerald M."/>
            <person name="Abouelleil A."/>
            <person name="Alvarado L."/>
            <person name="Chapman S.B."/>
            <person name="Gainer-Dewar J."/>
            <person name="Goldberg J."/>
            <person name="Griggs A."/>
            <person name="Gujja S."/>
            <person name="Hansen M."/>
            <person name="Howarth C."/>
            <person name="Imamovic A."/>
            <person name="Ireland A."/>
            <person name="Larimer J."/>
            <person name="McCowan C."/>
            <person name="Murphy C."/>
            <person name="Pearson M."/>
            <person name="Poon T.W."/>
            <person name="Priest M."/>
            <person name="Roberts A."/>
            <person name="Saif S."/>
            <person name="Shea T."/>
            <person name="Sykes S."/>
            <person name="Wortman J."/>
            <person name="Nusbaum C."/>
            <person name="Birren B."/>
        </authorList>
    </citation>
    <scope>NUCLEOTIDE SEQUENCE [LARGE SCALE GENOMIC DNA]</scope>
    <source>
        <strain evidence="4">NJM9701</strain>
    </source>
</reference>
<feature type="region of interest" description="Disordered" evidence="2">
    <location>
        <begin position="1"/>
        <end position="49"/>
    </location>
</feature>
<keyword evidence="1" id="KW-0343">GTPase activation</keyword>
<organism evidence="4">
    <name type="scientific">Aphanomyces invadans</name>
    <dbReference type="NCBI Taxonomy" id="157072"/>
    <lineage>
        <taxon>Eukaryota</taxon>
        <taxon>Sar</taxon>
        <taxon>Stramenopiles</taxon>
        <taxon>Oomycota</taxon>
        <taxon>Saprolegniomycetes</taxon>
        <taxon>Saprolegniales</taxon>
        <taxon>Verrucalvaceae</taxon>
        <taxon>Aphanomyces</taxon>
    </lineage>
</organism>
<dbReference type="InterPro" id="IPR011989">
    <property type="entry name" value="ARM-like"/>
</dbReference>
<dbReference type="PANTHER" id="PTHR10063">
    <property type="entry name" value="TUBERIN"/>
    <property type="match status" value="1"/>
</dbReference>
<dbReference type="OrthoDB" id="19311at2759"/>
<dbReference type="Gene3D" id="3.40.50.11210">
    <property type="entry name" value="Rap/Ran-GAP"/>
    <property type="match status" value="1"/>
</dbReference>
<dbReference type="Pfam" id="PF02145">
    <property type="entry name" value="Rap_GAP"/>
    <property type="match status" value="1"/>
</dbReference>
<sequence length="1393" mass="154079">MLPSERSPPAPAKIKAQQPASARHAVPSTSTTNHHHQRHHEQHPDTAHSSDELVAQINALVHMHALRQEDSADHVADSLGLSVYLTGSRVDDRGFLAQVVKVTAGLRRFRVDSAHLVSAWQSIERVFDHRNHDTRAIAYTFLDVCLELHHDRVPMTMRHAIFQLLATAHGEFLRRQKSLRLLLQDGRFVQPFAKDLGWLFLTLLETSDAQKELSSLLHCILRRSPHALDSEVVSSIAELLSARCNTAYARGDKDTCKRYLKFMTILVNHHLDAAATTSACLATMCGLVNVKEDGVSTWAIMKHLLSGASRYQVLHGLLGLLEAPVPPFVARGAVFFVGMSSWGSQRVASLEVGWCTILRSLLPAVQSPHGMVIFEVVLSLQRLIKKYGDQMLIEWDLVFDYLHRLFPWMAVSPHVPNENGAASAAVGHVPDRLADELLDTLLLAEALHQPKLHSDQPASHRRFQGNMHDLYALVELYIEYCPVATVGNLVAFRAEGCTPASDSKWLTSLHDLLTTFFASTSVDVSIRLQALKVLDNVLKLCHHICDDRVLDDVFVPHLQLVHDDSDRQVRDAGLELIVTVACDVDSVKFYALVDMLHVAATTSKFVDAQHKAMNGLTTLFRAGFQHIPSTRCVRIFELLTGYVVTHRDPVMRGMAITCLRQVCSANASFHMLLSEDCREAADKASSDVTMASPFLMAARGSMAKASVATLPIPKLVVAALTMVSTETSSTNFHIAVDVLVRMVENRYVLHDVDVNDMVAKLVSCVECRAFGRAAATHEAGVAHSVRRTRTTDSHVIEDADSEPDKSAMWLKVLRTQYLQRGLDLLLLMASYQSQLTAAVQHRVLLTFVSALDFEPTVSESRPPTLAATSSAGMKRTKSAMEDLSAAHVEALQAAETKLVHTVTRGLGVAAIMLPAQVVAEFPTILNSIVHRLCAPVKDGAGWTSVDIASLCLSLLLHFLHALPRTASLADAATDGDFETVSGNDDVCAAFALRALCRPASKYMASLALLVLMQIFIQASARRRNHIARLVLPQLQTQPQKTVLVDTAVDFIATHLHLNAAALCPPSTQSLELVAKHRRIRSWFHRRSIMTLSTDDQGASFVTVRHAAVAHTWPLPRDANPMHVMTMLFGMDPLDLHSASMHRLVEGEALTRALAVLDRSPWHETHKVGVLYVPHNQATERDLLDVVGGSQRYLSFLRGLGDMVPLHHLVGYNGGLDVSASQSDGKFGLVYRDAITHVMFHVATFMETDESAEARRHGKKRHIGNDYVHIEYLDYDQHHDENDVIPSLSGQFSDVRIFVQPLDGDLFRTRVECKHPTDNMPPFGPLHGVQIVPSYMVATAVRLTAIHANLACRVVHQDRFELVLNIEDRLKQISQIGTRFVDHVTPSHDHASAV</sequence>
<dbReference type="eggNOG" id="KOG3687">
    <property type="taxonomic scope" value="Eukaryota"/>
</dbReference>
<dbReference type="InterPro" id="IPR016024">
    <property type="entry name" value="ARM-type_fold"/>
</dbReference>
<dbReference type="STRING" id="157072.A0A024TU42"/>
<dbReference type="Gene3D" id="1.25.10.10">
    <property type="entry name" value="Leucine-rich Repeat Variant"/>
    <property type="match status" value="1"/>
</dbReference>
<dbReference type="EMBL" id="KI913974">
    <property type="protein sequence ID" value="ETV97151.1"/>
    <property type="molecule type" value="Genomic_DNA"/>
</dbReference>
<feature type="compositionally biased region" description="Low complexity" evidence="2">
    <location>
        <begin position="12"/>
        <end position="22"/>
    </location>
</feature>
<dbReference type="GeneID" id="20087003"/>
<dbReference type="PANTHER" id="PTHR10063:SF0">
    <property type="entry name" value="TUBERIN"/>
    <property type="match status" value="1"/>
</dbReference>
<dbReference type="InterPro" id="IPR027107">
    <property type="entry name" value="Tuberin/Ral-act_asu"/>
</dbReference>
<evidence type="ECO:0000256" key="1">
    <source>
        <dbReference type="ARBA" id="ARBA00022468"/>
    </source>
</evidence>
<dbReference type="PROSITE" id="PS50085">
    <property type="entry name" value="RAPGAP"/>
    <property type="match status" value="1"/>
</dbReference>
<proteinExistence type="predicted"/>
<dbReference type="GO" id="GO:0005096">
    <property type="term" value="F:GTPase activator activity"/>
    <property type="evidence" value="ECO:0007669"/>
    <property type="project" value="UniProtKB-KW"/>
</dbReference>
<dbReference type="GO" id="GO:0005737">
    <property type="term" value="C:cytoplasm"/>
    <property type="evidence" value="ECO:0007669"/>
    <property type="project" value="TreeGrafter"/>
</dbReference>
<evidence type="ECO:0000256" key="2">
    <source>
        <dbReference type="SAM" id="MobiDB-lite"/>
    </source>
</evidence>
<dbReference type="SUPFAM" id="SSF111347">
    <property type="entry name" value="Rap/Ran-GAP"/>
    <property type="match status" value="1"/>
</dbReference>
<gene>
    <name evidence="4" type="ORF">H310_09953</name>
</gene>
<dbReference type="Pfam" id="PF11864">
    <property type="entry name" value="DUF3384"/>
    <property type="match status" value="1"/>
</dbReference>
<evidence type="ECO:0000259" key="3">
    <source>
        <dbReference type="PROSITE" id="PS50085"/>
    </source>
</evidence>
<protein>
    <recommendedName>
        <fullName evidence="3">Rap-GAP domain-containing protein</fullName>
    </recommendedName>
</protein>
<feature type="compositionally biased region" description="Pro residues" evidence="2">
    <location>
        <begin position="1"/>
        <end position="11"/>
    </location>
</feature>
<name>A0A024TU42_9STRA</name>
<dbReference type="GO" id="GO:0051056">
    <property type="term" value="P:regulation of small GTPase mediated signal transduction"/>
    <property type="evidence" value="ECO:0007669"/>
    <property type="project" value="InterPro"/>
</dbReference>
<dbReference type="VEuPathDB" id="FungiDB:H310_09953"/>
<dbReference type="InterPro" id="IPR035974">
    <property type="entry name" value="Rap/Ran-GAP_sf"/>
</dbReference>
<dbReference type="FunFam" id="3.40.50.11210:FF:000001">
    <property type="entry name" value="Ral GTPase-activating protein subunit alpha-1 isoform 1"/>
    <property type="match status" value="1"/>
</dbReference>
<dbReference type="GO" id="GO:0005634">
    <property type="term" value="C:nucleus"/>
    <property type="evidence" value="ECO:0007669"/>
    <property type="project" value="InterPro"/>
</dbReference>
<dbReference type="SUPFAM" id="SSF48371">
    <property type="entry name" value="ARM repeat"/>
    <property type="match status" value="1"/>
</dbReference>
<feature type="domain" description="Rap-GAP" evidence="3">
    <location>
        <begin position="1153"/>
        <end position="1383"/>
    </location>
</feature>
<dbReference type="InterPro" id="IPR024584">
    <property type="entry name" value="Tuberin_N"/>
</dbReference>